<evidence type="ECO:0000256" key="1">
    <source>
        <dbReference type="SAM" id="Phobius"/>
    </source>
</evidence>
<dbReference type="RefSeq" id="XP_005537333.1">
    <property type="nucleotide sequence ID" value="XM_005537276.1"/>
</dbReference>
<keyword evidence="2" id="KW-0732">Signal</keyword>
<dbReference type="Gramene" id="CMN197CT">
    <property type="protein sequence ID" value="CMN197CT"/>
    <property type="gene ID" value="CMN197C"/>
</dbReference>
<keyword evidence="1" id="KW-1133">Transmembrane helix</keyword>
<dbReference type="AlphaFoldDB" id="M1VEI2"/>
<evidence type="ECO:0000313" key="4">
    <source>
        <dbReference type="EMBL" id="BAM81297.1"/>
    </source>
</evidence>
<evidence type="ECO:0000313" key="5">
    <source>
        <dbReference type="Proteomes" id="UP000007014"/>
    </source>
</evidence>
<keyword evidence="1" id="KW-0472">Membrane</keyword>
<evidence type="ECO:0000259" key="3">
    <source>
        <dbReference type="Pfam" id="PF20522"/>
    </source>
</evidence>
<dbReference type="EMBL" id="AP006496">
    <property type="protein sequence ID" value="BAM81297.1"/>
    <property type="molecule type" value="Genomic_DNA"/>
</dbReference>
<feature type="signal peptide" evidence="2">
    <location>
        <begin position="1"/>
        <end position="16"/>
    </location>
</feature>
<dbReference type="Pfam" id="PF20522">
    <property type="entry name" value="DUF6737"/>
    <property type="match status" value="1"/>
</dbReference>
<organism evidence="4 5">
    <name type="scientific">Cyanidioschyzon merolae (strain NIES-3377 / 10D)</name>
    <name type="common">Unicellular red alga</name>
    <dbReference type="NCBI Taxonomy" id="280699"/>
    <lineage>
        <taxon>Eukaryota</taxon>
        <taxon>Rhodophyta</taxon>
        <taxon>Bangiophyceae</taxon>
        <taxon>Cyanidiales</taxon>
        <taxon>Cyanidiaceae</taxon>
        <taxon>Cyanidioschyzon</taxon>
    </lineage>
</organism>
<feature type="domain" description="DUF6737" evidence="3">
    <location>
        <begin position="81"/>
        <end position="133"/>
    </location>
</feature>
<protein>
    <recommendedName>
        <fullName evidence="3">DUF6737 domain-containing protein</fullName>
    </recommendedName>
</protein>
<reference evidence="4 5" key="1">
    <citation type="journal article" date="2004" name="Nature">
        <title>Genome sequence of the ultrasmall unicellular red alga Cyanidioschyzon merolae 10D.</title>
        <authorList>
            <person name="Matsuzaki M."/>
            <person name="Misumi O."/>
            <person name="Shin-i T."/>
            <person name="Maruyama S."/>
            <person name="Takahara M."/>
            <person name="Miyagishima S."/>
            <person name="Mori T."/>
            <person name="Nishida K."/>
            <person name="Yagisawa F."/>
            <person name="Nishida K."/>
            <person name="Yoshida Y."/>
            <person name="Nishimura Y."/>
            <person name="Nakao S."/>
            <person name="Kobayashi T."/>
            <person name="Momoyama Y."/>
            <person name="Higashiyama T."/>
            <person name="Minoda A."/>
            <person name="Sano M."/>
            <person name="Nomoto H."/>
            <person name="Oishi K."/>
            <person name="Hayashi H."/>
            <person name="Ohta F."/>
            <person name="Nishizaka S."/>
            <person name="Haga S."/>
            <person name="Miura S."/>
            <person name="Morishita T."/>
            <person name="Kabeya Y."/>
            <person name="Terasawa K."/>
            <person name="Suzuki Y."/>
            <person name="Ishii Y."/>
            <person name="Asakawa S."/>
            <person name="Takano H."/>
            <person name="Ohta N."/>
            <person name="Kuroiwa H."/>
            <person name="Tanaka K."/>
            <person name="Shimizu N."/>
            <person name="Sugano S."/>
            <person name="Sato N."/>
            <person name="Nozaki H."/>
            <person name="Ogasawara N."/>
            <person name="Kohara Y."/>
            <person name="Kuroiwa T."/>
        </authorList>
    </citation>
    <scope>NUCLEOTIDE SEQUENCE [LARGE SCALE GENOMIC DNA]</scope>
    <source>
        <strain evidence="4 5">10D</strain>
    </source>
</reference>
<reference evidence="4 5" key="2">
    <citation type="journal article" date="2007" name="BMC Biol.">
        <title>A 100%-complete sequence reveals unusually simple genomic features in the hot-spring red alga Cyanidioschyzon merolae.</title>
        <authorList>
            <person name="Nozaki H."/>
            <person name="Takano H."/>
            <person name="Misumi O."/>
            <person name="Terasawa K."/>
            <person name="Matsuzaki M."/>
            <person name="Maruyama S."/>
            <person name="Nishida K."/>
            <person name="Yagisawa F."/>
            <person name="Yoshida Y."/>
            <person name="Fujiwara T."/>
            <person name="Takio S."/>
            <person name="Tamura K."/>
            <person name="Chung S.J."/>
            <person name="Nakamura S."/>
            <person name="Kuroiwa H."/>
            <person name="Tanaka K."/>
            <person name="Sato N."/>
            <person name="Kuroiwa T."/>
        </authorList>
    </citation>
    <scope>NUCLEOTIDE SEQUENCE [LARGE SCALE GENOMIC DNA]</scope>
    <source>
        <strain evidence="4 5">10D</strain>
    </source>
</reference>
<name>M1VEI2_CYAM1</name>
<dbReference type="InterPro" id="IPR046625">
    <property type="entry name" value="DUF6737"/>
</dbReference>
<dbReference type="HOGENOM" id="CLU_1680426_0_0_1"/>
<sequence>MPWTLFFGFAVADCAAHRTSYVPKACARLKRLRCPVKRLSLRCRGKSRGSTHLHLQLREPPLRRRTVRAAAQDALQVYRALKPPWCQPWTILLFGEACITFSWCLLPFRPYSAIITSVLILVWWYVFLWEYPRIAKATLHSFRSTASRGRKNPQDDP</sequence>
<dbReference type="GO" id="GO:0009507">
    <property type="term" value="C:chloroplast"/>
    <property type="evidence" value="ECO:0007669"/>
    <property type="project" value="TreeGrafter"/>
</dbReference>
<dbReference type="PANTHER" id="PTHR36046">
    <property type="entry name" value="PROTEIN, PUTATIVE-RELATED"/>
    <property type="match status" value="1"/>
</dbReference>
<dbReference type="Proteomes" id="UP000007014">
    <property type="component" value="Chromosome 14"/>
</dbReference>
<keyword evidence="1" id="KW-0812">Transmembrane</keyword>
<evidence type="ECO:0000256" key="2">
    <source>
        <dbReference type="SAM" id="SignalP"/>
    </source>
</evidence>
<keyword evidence="5" id="KW-1185">Reference proteome</keyword>
<dbReference type="eggNOG" id="ENOG502RZ63">
    <property type="taxonomic scope" value="Eukaryota"/>
</dbReference>
<accession>M1VEI2</accession>
<gene>
    <name evidence="4" type="ORF">CYME_CMN197C</name>
</gene>
<dbReference type="PANTHER" id="PTHR36046:SF1">
    <property type="entry name" value="DUF6737 DOMAIN-CONTAINING PROTEIN"/>
    <property type="match status" value="1"/>
</dbReference>
<proteinExistence type="predicted"/>
<feature type="chain" id="PRO_5004017926" description="DUF6737 domain-containing protein" evidence="2">
    <location>
        <begin position="17"/>
        <end position="157"/>
    </location>
</feature>
<feature type="transmembrane region" description="Helical" evidence="1">
    <location>
        <begin position="108"/>
        <end position="128"/>
    </location>
</feature>
<dbReference type="OrthoDB" id="1747990at2759"/>
<dbReference type="GeneID" id="16995402"/>
<dbReference type="KEGG" id="cme:CYME_CMN197C"/>